<dbReference type="InterPro" id="IPR051906">
    <property type="entry name" value="TolC-like"/>
</dbReference>
<dbReference type="InterPro" id="IPR003423">
    <property type="entry name" value="OMP_efflux"/>
</dbReference>
<feature type="signal peptide" evidence="8">
    <location>
        <begin position="1"/>
        <end position="20"/>
    </location>
</feature>
<evidence type="ECO:0000256" key="2">
    <source>
        <dbReference type="ARBA" id="ARBA00007613"/>
    </source>
</evidence>
<dbReference type="PANTHER" id="PTHR30026:SF21">
    <property type="entry name" value="SLR1270 PROTEIN"/>
    <property type="match status" value="1"/>
</dbReference>
<protein>
    <submittedName>
        <fullName evidence="9">TolC family protein</fullName>
    </submittedName>
</protein>
<comment type="caution">
    <text evidence="9">The sequence shown here is derived from an EMBL/GenBank/DDBJ whole genome shotgun (WGS) entry which is preliminary data.</text>
</comment>
<dbReference type="Proteomes" id="UP000648239">
    <property type="component" value="Unassembled WGS sequence"/>
</dbReference>
<sequence>MRGWIIGLLLLALAAAPVTGAGGEALEPLTLEEAIQIAMEGNRQLDIASASADAAEQSSVEARSHLVPRVDLIEDFSWTTNPVYVFGNLLGQESFTAANFDIGFLNQPDSLTNFRTQVMVSQPVYTGGKIRSGVDAARAGRDAAESDRERTRQQVVHQVLDAYTGAVLAERYREVAGESLKTSQAHEKLVADMYQAGLVVESDLLQVQVRRTEIEEMVIRAESAAAVSMAGLNMVMGEPMGKVYALSALCDSGACKVEDEEALEVLVNEARAGRPDLKASALKAEAASLMIREARSGGRPEVGVSGIYEANAEDFIGADGTNWSVMAHARLRLFGGKEVRAKVARSEAEHRMALSASELMGQSVELEVRTAFHELKAARKRIEQAGMAVGLAGASLVMVEDRYREGLTTLVELMEAETALTSARTREVQARRDLLLADATLKLAIGRL</sequence>
<dbReference type="GO" id="GO:1990281">
    <property type="term" value="C:efflux pump complex"/>
    <property type="evidence" value="ECO:0007669"/>
    <property type="project" value="TreeGrafter"/>
</dbReference>
<keyword evidence="5" id="KW-0812">Transmembrane</keyword>
<name>A0A8J7C1K9_9BACT</name>
<dbReference type="GO" id="GO:0015288">
    <property type="term" value="F:porin activity"/>
    <property type="evidence" value="ECO:0007669"/>
    <property type="project" value="TreeGrafter"/>
</dbReference>
<evidence type="ECO:0000313" key="9">
    <source>
        <dbReference type="EMBL" id="MBD3867800.1"/>
    </source>
</evidence>
<keyword evidence="8" id="KW-0732">Signal</keyword>
<dbReference type="Gene3D" id="1.20.1600.10">
    <property type="entry name" value="Outer membrane efflux proteins (OEP)"/>
    <property type="match status" value="1"/>
</dbReference>
<reference evidence="9 10" key="1">
    <citation type="submission" date="2020-08" db="EMBL/GenBank/DDBJ databases">
        <title>Acidobacteriota in marine sediments use diverse sulfur dissimilation pathways.</title>
        <authorList>
            <person name="Wasmund K."/>
        </authorList>
    </citation>
    <scope>NUCLEOTIDE SEQUENCE [LARGE SCALE GENOMIC DNA]</scope>
    <source>
        <strain evidence="9">MAG AM4</strain>
    </source>
</reference>
<proteinExistence type="inferred from homology"/>
<evidence type="ECO:0000256" key="5">
    <source>
        <dbReference type="ARBA" id="ARBA00022692"/>
    </source>
</evidence>
<dbReference type="Pfam" id="PF02321">
    <property type="entry name" value="OEP"/>
    <property type="match status" value="2"/>
</dbReference>
<feature type="chain" id="PRO_5035306482" evidence="8">
    <location>
        <begin position="21"/>
        <end position="448"/>
    </location>
</feature>
<dbReference type="EMBL" id="JACXWD010000016">
    <property type="protein sequence ID" value="MBD3867800.1"/>
    <property type="molecule type" value="Genomic_DNA"/>
</dbReference>
<evidence type="ECO:0000256" key="1">
    <source>
        <dbReference type="ARBA" id="ARBA00004442"/>
    </source>
</evidence>
<dbReference type="GO" id="GO:0009279">
    <property type="term" value="C:cell outer membrane"/>
    <property type="evidence" value="ECO:0007669"/>
    <property type="project" value="UniProtKB-SubCell"/>
</dbReference>
<dbReference type="PANTHER" id="PTHR30026">
    <property type="entry name" value="OUTER MEMBRANE PROTEIN TOLC"/>
    <property type="match status" value="1"/>
</dbReference>
<keyword evidence="6" id="KW-0472">Membrane</keyword>
<evidence type="ECO:0000256" key="3">
    <source>
        <dbReference type="ARBA" id="ARBA00022448"/>
    </source>
</evidence>
<evidence type="ECO:0000256" key="4">
    <source>
        <dbReference type="ARBA" id="ARBA00022452"/>
    </source>
</evidence>
<evidence type="ECO:0000313" key="10">
    <source>
        <dbReference type="Proteomes" id="UP000648239"/>
    </source>
</evidence>
<comment type="subcellular location">
    <subcellularLocation>
        <location evidence="1">Cell outer membrane</location>
    </subcellularLocation>
</comment>
<evidence type="ECO:0000256" key="6">
    <source>
        <dbReference type="ARBA" id="ARBA00023136"/>
    </source>
</evidence>
<keyword evidence="4" id="KW-1134">Transmembrane beta strand</keyword>
<organism evidence="9 10">
    <name type="scientific">Candidatus Polarisedimenticola svalbardensis</name>
    <dbReference type="NCBI Taxonomy" id="2886004"/>
    <lineage>
        <taxon>Bacteria</taxon>
        <taxon>Pseudomonadati</taxon>
        <taxon>Acidobacteriota</taxon>
        <taxon>Candidatus Polarisedimenticolia</taxon>
        <taxon>Candidatus Polarisedimenticolales</taxon>
        <taxon>Candidatus Polarisedimenticolaceae</taxon>
        <taxon>Candidatus Polarisedimenticola</taxon>
    </lineage>
</organism>
<accession>A0A8J7C1K9</accession>
<dbReference type="AlphaFoldDB" id="A0A8J7C1K9"/>
<comment type="similarity">
    <text evidence="2">Belongs to the outer membrane factor (OMF) (TC 1.B.17) family.</text>
</comment>
<keyword evidence="3" id="KW-0813">Transport</keyword>
<dbReference type="GO" id="GO:0015562">
    <property type="term" value="F:efflux transmembrane transporter activity"/>
    <property type="evidence" value="ECO:0007669"/>
    <property type="project" value="InterPro"/>
</dbReference>
<keyword evidence="7" id="KW-0998">Cell outer membrane</keyword>
<gene>
    <name evidence="9" type="ORF">IFK94_06735</name>
</gene>
<dbReference type="SUPFAM" id="SSF56954">
    <property type="entry name" value="Outer membrane efflux proteins (OEP)"/>
    <property type="match status" value="1"/>
</dbReference>
<evidence type="ECO:0000256" key="8">
    <source>
        <dbReference type="SAM" id="SignalP"/>
    </source>
</evidence>
<evidence type="ECO:0000256" key="7">
    <source>
        <dbReference type="ARBA" id="ARBA00023237"/>
    </source>
</evidence>